<evidence type="ECO:0000313" key="1">
    <source>
        <dbReference type="EMBL" id="AXI02408.1"/>
    </source>
</evidence>
<dbReference type="Proteomes" id="UP000253940">
    <property type="component" value="Chromosome"/>
</dbReference>
<dbReference type="EMBL" id="CP031222">
    <property type="protein sequence ID" value="AXI02408.1"/>
    <property type="molecule type" value="Genomic_DNA"/>
</dbReference>
<reference evidence="1 2" key="1">
    <citation type="submission" date="2018-07" db="EMBL/GenBank/DDBJ databases">
        <title>Genome sequencing of Moraxellaceae gen. HYN0046.</title>
        <authorList>
            <person name="Kim M."/>
            <person name="Yi H."/>
        </authorList>
    </citation>
    <scope>NUCLEOTIDE SEQUENCE [LARGE SCALE GENOMIC DNA]</scope>
    <source>
        <strain evidence="1 2">HYN0046</strain>
    </source>
</reference>
<dbReference type="Gene3D" id="2.40.50.100">
    <property type="match status" value="1"/>
</dbReference>
<dbReference type="KEGG" id="mbah:HYN46_05915"/>
<proteinExistence type="predicted"/>
<dbReference type="Gene3D" id="2.40.30.170">
    <property type="match status" value="1"/>
</dbReference>
<keyword evidence="2" id="KW-1185">Reference proteome</keyword>
<name>A0A345P549_9GAMM</name>
<sequence>MIKKLHSINSKLKKTVRSSSILLVFASTFILTACHDQDSSTTAATSPVTDYVAMARGKVDVEGGLLDIIAPENAVFSQVNVHVGDIVKHGQVLAQLDNQADRLAVSQAQAALEQAKAQQTAQAIHLPATALSAKRLQKAAALGIAQQQQADDATQAAQQAQAENSVALAATHIAEQKVAEAEYALQKRTLRAPQDAEVIKVFVQPGSVLTAEQRVAFTLLPKHPIIIRAEVNESFIPKIKIGMRAGLLPDSASTTSKITPITAHVTQIGKVYEPTHLNSDAIQQNNRVIVCLLTLDSSAEQQLQSQHLLIGQNVLVKFYD</sequence>
<gene>
    <name evidence="1" type="ORF">HYN46_05915</name>
</gene>
<organism evidence="1 2">
    <name type="scientific">Aquirhabdus parva</name>
    <dbReference type="NCBI Taxonomy" id="2283318"/>
    <lineage>
        <taxon>Bacteria</taxon>
        <taxon>Pseudomonadati</taxon>
        <taxon>Pseudomonadota</taxon>
        <taxon>Gammaproteobacteria</taxon>
        <taxon>Moraxellales</taxon>
        <taxon>Moraxellaceae</taxon>
        <taxon>Aquirhabdus</taxon>
    </lineage>
</organism>
<dbReference type="PANTHER" id="PTHR30469:SF15">
    <property type="entry name" value="HLYD FAMILY OF SECRETION PROTEINS"/>
    <property type="match status" value="1"/>
</dbReference>
<evidence type="ECO:0000313" key="2">
    <source>
        <dbReference type="Proteomes" id="UP000253940"/>
    </source>
</evidence>
<dbReference type="OrthoDB" id="8794034at2"/>
<dbReference type="GO" id="GO:1990281">
    <property type="term" value="C:efflux pump complex"/>
    <property type="evidence" value="ECO:0007669"/>
    <property type="project" value="TreeGrafter"/>
</dbReference>
<dbReference type="AlphaFoldDB" id="A0A345P549"/>
<dbReference type="GO" id="GO:0015562">
    <property type="term" value="F:efflux transmembrane transporter activity"/>
    <property type="evidence" value="ECO:0007669"/>
    <property type="project" value="TreeGrafter"/>
</dbReference>
<dbReference type="Gene3D" id="1.10.287.470">
    <property type="entry name" value="Helix hairpin bin"/>
    <property type="match status" value="1"/>
</dbReference>
<dbReference type="SUPFAM" id="SSF111369">
    <property type="entry name" value="HlyD-like secretion proteins"/>
    <property type="match status" value="1"/>
</dbReference>
<dbReference type="PROSITE" id="PS51257">
    <property type="entry name" value="PROKAR_LIPOPROTEIN"/>
    <property type="match status" value="1"/>
</dbReference>
<accession>A0A345P549</accession>
<protein>
    <submittedName>
        <fullName evidence="1">HlyD family efflux transporter periplasmic adaptor subunit</fullName>
    </submittedName>
</protein>
<dbReference type="PANTHER" id="PTHR30469">
    <property type="entry name" value="MULTIDRUG RESISTANCE PROTEIN MDTA"/>
    <property type="match status" value="1"/>
</dbReference>